<name>A0ABP8G309_9SPHI</name>
<gene>
    <name evidence="3" type="ORF">GCM10023149_13120</name>
</gene>
<evidence type="ECO:0000313" key="4">
    <source>
        <dbReference type="Proteomes" id="UP001500582"/>
    </source>
</evidence>
<evidence type="ECO:0000256" key="2">
    <source>
        <dbReference type="ARBA" id="ARBA00023002"/>
    </source>
</evidence>
<evidence type="ECO:0000256" key="1">
    <source>
        <dbReference type="ARBA" id="ARBA00006484"/>
    </source>
</evidence>
<dbReference type="SUPFAM" id="SSF51735">
    <property type="entry name" value="NAD(P)-binding Rossmann-fold domains"/>
    <property type="match status" value="1"/>
</dbReference>
<evidence type="ECO:0008006" key="5">
    <source>
        <dbReference type="Google" id="ProtNLM"/>
    </source>
</evidence>
<organism evidence="3 4">
    <name type="scientific">Mucilaginibacter gynuensis</name>
    <dbReference type="NCBI Taxonomy" id="1302236"/>
    <lineage>
        <taxon>Bacteria</taxon>
        <taxon>Pseudomonadati</taxon>
        <taxon>Bacteroidota</taxon>
        <taxon>Sphingobacteriia</taxon>
        <taxon>Sphingobacteriales</taxon>
        <taxon>Sphingobacteriaceae</taxon>
        <taxon>Mucilaginibacter</taxon>
    </lineage>
</organism>
<dbReference type="EMBL" id="BAABFT010000003">
    <property type="protein sequence ID" value="GAA4316272.1"/>
    <property type="molecule type" value="Genomic_DNA"/>
</dbReference>
<comment type="caution">
    <text evidence="3">The sequence shown here is derived from an EMBL/GenBank/DDBJ whole genome shotgun (WGS) entry which is preliminary data.</text>
</comment>
<reference evidence="4" key="1">
    <citation type="journal article" date="2019" name="Int. J. Syst. Evol. Microbiol.">
        <title>The Global Catalogue of Microorganisms (GCM) 10K type strain sequencing project: providing services to taxonomists for standard genome sequencing and annotation.</title>
        <authorList>
            <consortium name="The Broad Institute Genomics Platform"/>
            <consortium name="The Broad Institute Genome Sequencing Center for Infectious Disease"/>
            <person name="Wu L."/>
            <person name="Ma J."/>
        </authorList>
    </citation>
    <scope>NUCLEOTIDE SEQUENCE [LARGE SCALE GENOMIC DNA]</scope>
    <source>
        <strain evidence="4">JCM 17705</strain>
    </source>
</reference>
<dbReference type="Pfam" id="PF00106">
    <property type="entry name" value="adh_short"/>
    <property type="match status" value="1"/>
</dbReference>
<keyword evidence="4" id="KW-1185">Reference proteome</keyword>
<dbReference type="PANTHER" id="PTHR43477:SF1">
    <property type="entry name" value="DIHYDROANTICAPSIN 7-DEHYDROGENASE"/>
    <property type="match status" value="1"/>
</dbReference>
<protein>
    <recommendedName>
        <fullName evidence="5">Short subunit dehydrogenase</fullName>
    </recommendedName>
</protein>
<accession>A0ABP8G309</accession>
<evidence type="ECO:0000313" key="3">
    <source>
        <dbReference type="EMBL" id="GAA4316272.1"/>
    </source>
</evidence>
<dbReference type="Gene3D" id="3.40.50.720">
    <property type="entry name" value="NAD(P)-binding Rossmann-like Domain"/>
    <property type="match status" value="1"/>
</dbReference>
<dbReference type="InterPro" id="IPR051122">
    <property type="entry name" value="SDR_DHRS6-like"/>
</dbReference>
<comment type="similarity">
    <text evidence="1">Belongs to the short-chain dehydrogenases/reductases (SDR) family.</text>
</comment>
<dbReference type="InterPro" id="IPR002347">
    <property type="entry name" value="SDR_fam"/>
</dbReference>
<dbReference type="InterPro" id="IPR036291">
    <property type="entry name" value="NAD(P)-bd_dom_sf"/>
</dbReference>
<dbReference type="PANTHER" id="PTHR43477">
    <property type="entry name" value="DIHYDROANTICAPSIN 7-DEHYDROGENASE"/>
    <property type="match status" value="1"/>
</dbReference>
<dbReference type="Proteomes" id="UP001500582">
    <property type="component" value="Unassembled WGS sequence"/>
</dbReference>
<keyword evidence="2" id="KW-0560">Oxidoreductase</keyword>
<sequence>MKTQTAQQTSGNSLTGKKVVILGGSAGIGLATAQAAAAAGAQLVIVSRSIDKVNSALKSLPATATGLTADLSDEEQIKALFAKIGGFDHLVYTAGENLKLSNVADTNMDNARRFFYTRYWGAFTAVKHAAS</sequence>
<proteinExistence type="inferred from homology"/>